<accession>A0A5C2S7D4</accession>
<dbReference type="GO" id="GO:0000166">
    <property type="term" value="F:nucleotide binding"/>
    <property type="evidence" value="ECO:0007669"/>
    <property type="project" value="InterPro"/>
</dbReference>
<protein>
    <recommendedName>
        <fullName evidence="3">D-xylose 1-dehydrogenase (NADP(+), D-xylono-1,5-lactone-forming)</fullName>
        <ecNumber evidence="3">1.1.1.179</ecNumber>
    </recommendedName>
    <alternativeName>
        <fullName evidence="4">D-xylose-NADP dehydrogenase</fullName>
    </alternativeName>
</protein>
<dbReference type="EC" id="1.1.1.179" evidence="3"/>
<dbReference type="GO" id="GO:0047837">
    <property type="term" value="F:D-xylose 1-dehydrogenase (NADP+) activity"/>
    <property type="evidence" value="ECO:0007669"/>
    <property type="project" value="UniProtKB-EC"/>
</dbReference>
<dbReference type="EMBL" id="ML122269">
    <property type="protein sequence ID" value="RPD59640.1"/>
    <property type="molecule type" value="Genomic_DNA"/>
</dbReference>
<feature type="domain" description="GFO/IDH/MocA-like oxidoreductase" evidence="7">
    <location>
        <begin position="160"/>
        <end position="249"/>
    </location>
</feature>
<evidence type="ECO:0000313" key="9">
    <source>
        <dbReference type="Proteomes" id="UP000313359"/>
    </source>
</evidence>
<dbReference type="InterPro" id="IPR050984">
    <property type="entry name" value="Gfo/Idh/MocA_domain"/>
</dbReference>
<keyword evidence="9" id="KW-1185">Reference proteome</keyword>
<evidence type="ECO:0000256" key="4">
    <source>
        <dbReference type="ARBA" id="ARBA00042988"/>
    </source>
</evidence>
<dbReference type="AlphaFoldDB" id="A0A5C2S7D4"/>
<dbReference type="Gene3D" id="3.40.50.720">
    <property type="entry name" value="NAD(P)-binding Rossmann-like Domain"/>
    <property type="match status" value="1"/>
</dbReference>
<comment type="similarity">
    <text evidence="1">Belongs to the Gfo/Idh/MocA family.</text>
</comment>
<dbReference type="InterPro" id="IPR036291">
    <property type="entry name" value="NAD(P)-bd_dom_sf"/>
</dbReference>
<proteinExistence type="inferred from homology"/>
<dbReference type="Pfam" id="PF01408">
    <property type="entry name" value="GFO_IDH_MocA"/>
    <property type="match status" value="1"/>
</dbReference>
<dbReference type="SUPFAM" id="SSF55347">
    <property type="entry name" value="Glyceraldehyde-3-phosphate dehydrogenase-like, C-terminal domain"/>
    <property type="match status" value="1"/>
</dbReference>
<feature type="domain" description="Gfo/Idh/MocA-like oxidoreductase N-terminal" evidence="6">
    <location>
        <begin position="31"/>
        <end position="146"/>
    </location>
</feature>
<dbReference type="PANTHER" id="PTHR22604">
    <property type="entry name" value="OXIDOREDUCTASES"/>
    <property type="match status" value="1"/>
</dbReference>
<dbReference type="Proteomes" id="UP000313359">
    <property type="component" value="Unassembled WGS sequence"/>
</dbReference>
<evidence type="ECO:0000256" key="1">
    <source>
        <dbReference type="ARBA" id="ARBA00010928"/>
    </source>
</evidence>
<evidence type="ECO:0000256" key="2">
    <source>
        <dbReference type="ARBA" id="ARBA00023002"/>
    </source>
</evidence>
<name>A0A5C2S7D4_9APHY</name>
<dbReference type="InterPro" id="IPR055170">
    <property type="entry name" value="GFO_IDH_MocA-like_dom"/>
</dbReference>
<evidence type="ECO:0000259" key="6">
    <source>
        <dbReference type="Pfam" id="PF01408"/>
    </source>
</evidence>
<dbReference type="SUPFAM" id="SSF51735">
    <property type="entry name" value="NAD(P)-binding Rossmann-fold domains"/>
    <property type="match status" value="1"/>
</dbReference>
<dbReference type="Gene3D" id="3.30.360.10">
    <property type="entry name" value="Dihydrodipicolinate Reductase, domain 2"/>
    <property type="match status" value="1"/>
</dbReference>
<sequence>MAMLLQMTTFLTQYLYGSKNNVPKQSDALRIGILSTAMINSAALINPAKSHGGVIISAVASRNLDKAKKFAKQYDIPKAYGSYEELLNEPGIDAVYISLPNGMHGTWAKKALNAGKHVLLEKPFTANADEARSLVQLAIEKKLILVEAFHWQFHPAAHSLKAILDTGKYGPIIRTYARMTTPKGSIPRSDIRWQFGLAGGSLMDMTYVISSTRYFLGAGTPREVAEAKARPTSQDPRVDEAMEATLRYDIDGRMVESKIYSDMWRANALGVVPRIWETPSIEIETEHAVIYFYNFMMPHLYHYITIHDKRTGKTTTEKHYSGGPQWGNRGETWWSTYRYQLEAFVDMVRGREPAHWVTLDSSIAQMDTIDMVYEKSGLGKRLPTPEEVDPPRVA</sequence>
<dbReference type="STRING" id="1328759.A0A5C2S7D4"/>
<keyword evidence="2" id="KW-0560">Oxidoreductase</keyword>
<reference evidence="8" key="1">
    <citation type="journal article" date="2018" name="Genome Biol. Evol.">
        <title>Genomics and development of Lentinus tigrinus, a white-rot wood-decaying mushroom with dimorphic fruiting bodies.</title>
        <authorList>
            <person name="Wu B."/>
            <person name="Xu Z."/>
            <person name="Knudson A."/>
            <person name="Carlson A."/>
            <person name="Chen N."/>
            <person name="Kovaka S."/>
            <person name="LaButti K."/>
            <person name="Lipzen A."/>
            <person name="Pennachio C."/>
            <person name="Riley R."/>
            <person name="Schakwitz W."/>
            <person name="Umezawa K."/>
            <person name="Ohm R.A."/>
            <person name="Grigoriev I.V."/>
            <person name="Nagy L.G."/>
            <person name="Gibbons J."/>
            <person name="Hibbett D."/>
        </authorList>
    </citation>
    <scope>NUCLEOTIDE SEQUENCE [LARGE SCALE GENOMIC DNA]</scope>
    <source>
        <strain evidence="8">ALCF2SS1-6</strain>
    </source>
</reference>
<comment type="catalytic activity">
    <reaction evidence="5">
        <text>D-xylose + NADP(+) = D-xylono-1,5-lactone + NADPH + H(+)</text>
        <dbReference type="Rhea" id="RHEA:22000"/>
        <dbReference type="ChEBI" id="CHEBI:15378"/>
        <dbReference type="ChEBI" id="CHEBI:15867"/>
        <dbReference type="ChEBI" id="CHEBI:53455"/>
        <dbReference type="ChEBI" id="CHEBI:57783"/>
        <dbReference type="ChEBI" id="CHEBI:58349"/>
        <dbReference type="EC" id="1.1.1.179"/>
    </reaction>
</comment>
<dbReference type="OrthoDB" id="64915at2759"/>
<organism evidence="8 9">
    <name type="scientific">Lentinus tigrinus ALCF2SS1-6</name>
    <dbReference type="NCBI Taxonomy" id="1328759"/>
    <lineage>
        <taxon>Eukaryota</taxon>
        <taxon>Fungi</taxon>
        <taxon>Dikarya</taxon>
        <taxon>Basidiomycota</taxon>
        <taxon>Agaricomycotina</taxon>
        <taxon>Agaricomycetes</taxon>
        <taxon>Polyporales</taxon>
        <taxon>Polyporaceae</taxon>
        <taxon>Lentinus</taxon>
    </lineage>
</organism>
<gene>
    <name evidence="8" type="ORF">L227DRAFT_576061</name>
</gene>
<evidence type="ECO:0000256" key="3">
    <source>
        <dbReference type="ARBA" id="ARBA00038984"/>
    </source>
</evidence>
<dbReference type="PANTHER" id="PTHR22604:SF105">
    <property type="entry name" value="TRANS-1,2-DIHYDROBENZENE-1,2-DIOL DEHYDROGENASE"/>
    <property type="match status" value="1"/>
</dbReference>
<evidence type="ECO:0000256" key="5">
    <source>
        <dbReference type="ARBA" id="ARBA00049233"/>
    </source>
</evidence>
<dbReference type="Pfam" id="PF22725">
    <property type="entry name" value="GFO_IDH_MocA_C3"/>
    <property type="match status" value="1"/>
</dbReference>
<evidence type="ECO:0000313" key="8">
    <source>
        <dbReference type="EMBL" id="RPD59640.1"/>
    </source>
</evidence>
<evidence type="ECO:0000259" key="7">
    <source>
        <dbReference type="Pfam" id="PF22725"/>
    </source>
</evidence>
<dbReference type="InterPro" id="IPR000683">
    <property type="entry name" value="Gfo/Idh/MocA-like_OxRdtase_N"/>
</dbReference>